<accession>A0AAD4L3T2</accession>
<organism evidence="2 3">
    <name type="scientific">Lactarius akahatsu</name>
    <dbReference type="NCBI Taxonomy" id="416441"/>
    <lineage>
        <taxon>Eukaryota</taxon>
        <taxon>Fungi</taxon>
        <taxon>Dikarya</taxon>
        <taxon>Basidiomycota</taxon>
        <taxon>Agaricomycotina</taxon>
        <taxon>Agaricomycetes</taxon>
        <taxon>Russulales</taxon>
        <taxon>Russulaceae</taxon>
        <taxon>Lactarius</taxon>
    </lineage>
</organism>
<feature type="compositionally biased region" description="Polar residues" evidence="1">
    <location>
        <begin position="68"/>
        <end position="99"/>
    </location>
</feature>
<dbReference type="AlphaFoldDB" id="A0AAD4L3T2"/>
<protein>
    <submittedName>
        <fullName evidence="2">Uncharacterized protein</fullName>
    </submittedName>
</protein>
<feature type="compositionally biased region" description="Basic and acidic residues" evidence="1">
    <location>
        <begin position="34"/>
        <end position="50"/>
    </location>
</feature>
<keyword evidence="3" id="KW-1185">Reference proteome</keyword>
<evidence type="ECO:0000313" key="3">
    <source>
        <dbReference type="Proteomes" id="UP001201163"/>
    </source>
</evidence>
<feature type="region of interest" description="Disordered" evidence="1">
    <location>
        <begin position="1"/>
        <end position="196"/>
    </location>
</feature>
<reference evidence="2" key="1">
    <citation type="submission" date="2022-01" db="EMBL/GenBank/DDBJ databases">
        <title>Comparative genomics reveals a dynamic genome evolution in the ectomycorrhizal milk-cap (Lactarius) mushrooms.</title>
        <authorList>
            <consortium name="DOE Joint Genome Institute"/>
            <person name="Lebreton A."/>
            <person name="Tang N."/>
            <person name="Kuo A."/>
            <person name="LaButti K."/>
            <person name="Drula E."/>
            <person name="Barry K."/>
            <person name="Clum A."/>
            <person name="Lipzen A."/>
            <person name="Mousain D."/>
            <person name="Ng V."/>
            <person name="Wang R."/>
            <person name="Wang X."/>
            <person name="Dai Y."/>
            <person name="Henrissat B."/>
            <person name="Grigoriev I.V."/>
            <person name="Guerin-Laguette A."/>
            <person name="Yu F."/>
            <person name="Martin F.M."/>
        </authorList>
    </citation>
    <scope>NUCLEOTIDE SEQUENCE</scope>
    <source>
        <strain evidence="2">QP</strain>
    </source>
</reference>
<name>A0AAD4L3T2_9AGAM</name>
<proteinExistence type="predicted"/>
<dbReference type="EMBL" id="JAKELL010000185">
    <property type="protein sequence ID" value="KAH8979093.1"/>
    <property type="molecule type" value="Genomic_DNA"/>
</dbReference>
<feature type="compositionally biased region" description="Low complexity" evidence="1">
    <location>
        <begin position="1"/>
        <end position="17"/>
    </location>
</feature>
<sequence>MGSCCSSPKPSSDSLSPRTGGVPHQPQPNGQVSEPRRDVTPVSPQERDATLEPAKSNQHGEPIPTSTPPQSDENTSQKPPSRSGRQNLPSPPHRSTSAYPSFDNARMGPLIVEEPSHESSGSRHPSSRHKMKRSYSETPYGPPQVPTGAPSSSSRGGHFRGHKQQKGVELTLDPRLAPRTTPKQAVARGNNTRSFPSTVREVLPDGFRYVLRISDPELKYSRITVTIG</sequence>
<evidence type="ECO:0000313" key="2">
    <source>
        <dbReference type="EMBL" id="KAH8979093.1"/>
    </source>
</evidence>
<dbReference type="Proteomes" id="UP001201163">
    <property type="component" value="Unassembled WGS sequence"/>
</dbReference>
<gene>
    <name evidence="2" type="ORF">EDB92DRAFT_427150</name>
</gene>
<evidence type="ECO:0000256" key="1">
    <source>
        <dbReference type="SAM" id="MobiDB-lite"/>
    </source>
</evidence>
<comment type="caution">
    <text evidence="2">The sequence shown here is derived from an EMBL/GenBank/DDBJ whole genome shotgun (WGS) entry which is preliminary data.</text>
</comment>